<keyword evidence="3" id="KW-1133">Transmembrane helix</keyword>
<gene>
    <name evidence="4" type="ordered locus">Cyan7822_5707</name>
</gene>
<accession>E0UKT8</accession>
<evidence type="ECO:0000313" key="5">
    <source>
        <dbReference type="Proteomes" id="UP000008206"/>
    </source>
</evidence>
<proteinExistence type="predicted"/>
<feature type="compositionally biased region" description="Low complexity" evidence="2">
    <location>
        <begin position="226"/>
        <end position="238"/>
    </location>
</feature>
<sequence length="514" mass="56459">MENNNSSKTIFEDLRNAVADYSHLANETSDWESRMAKLVGLENEIISKDEKIEENSFLPEISCSEAQKEQTQQTFSSNPFMKLGLVGVTTLIIFVLAGGFLWQIMNINQQSPKNKNVIISQPKQETKSYLQNLETEVENLKTKLAFSEQEEAIKLAQQTLRSKKTTQSSATFSPSPVSFPKTKNINQVKTIYVPRIVTVEKIVKVAQPVYKPSSKPSPKPHILPMVSAQNSSQNNVNQPINTRTTYSPPPQNSVPQPVNYPVPNPIQQTPPSTQTPYTPTPTPQIVNSSTVSQATSQVPKTIPVGTSAKAILTTAVFGETSKSNNSEQEANVFVITLQEPLKTPDEEIAFPANAQLLTKISSLTDQGLLYLTVNKVIWDNNNNTIEKTLAKGSLVIRAPKGKPLFAEKFPKHGGSIATMDLGLFVLGGLGKVSQLFNRTRSEVVTTNVAGTIITNNNNSPNLAAGVLEGGLNAVIPQITQRNQQQLAEMLQRTNIWFLAAGTEVEVYVNQPMQF</sequence>
<feature type="region of interest" description="Disordered" evidence="2">
    <location>
        <begin position="210"/>
        <end position="280"/>
    </location>
</feature>
<name>E0UKT8_GLOV7</name>
<feature type="compositionally biased region" description="Low complexity" evidence="2">
    <location>
        <begin position="265"/>
        <end position="277"/>
    </location>
</feature>
<keyword evidence="1" id="KW-0175">Coiled coil</keyword>
<organism evidence="4 5">
    <name type="scientific">Gloeothece verrucosa (strain PCC 7822)</name>
    <name type="common">Cyanothece sp. (strain PCC 7822)</name>
    <dbReference type="NCBI Taxonomy" id="497965"/>
    <lineage>
        <taxon>Bacteria</taxon>
        <taxon>Bacillati</taxon>
        <taxon>Cyanobacteriota</taxon>
        <taxon>Cyanophyceae</taxon>
        <taxon>Oscillatoriophycideae</taxon>
        <taxon>Chroococcales</taxon>
        <taxon>Aphanothecaceae</taxon>
        <taxon>Gloeothece</taxon>
        <taxon>Gloeothece verrucosa</taxon>
    </lineage>
</organism>
<dbReference type="KEGG" id="cyj:Cyan7822_5707"/>
<dbReference type="AlphaFoldDB" id="E0UKT8"/>
<feature type="transmembrane region" description="Helical" evidence="3">
    <location>
        <begin position="83"/>
        <end position="105"/>
    </location>
</feature>
<keyword evidence="3" id="KW-0812">Transmembrane</keyword>
<geneLocation type="plasmid" evidence="4 5">
    <name>Cy782201</name>
</geneLocation>
<dbReference type="Proteomes" id="UP000008206">
    <property type="component" value="Plasmid Cy782201"/>
</dbReference>
<feature type="coiled-coil region" evidence="1">
    <location>
        <begin position="123"/>
        <end position="150"/>
    </location>
</feature>
<keyword evidence="4" id="KW-0614">Plasmid</keyword>
<keyword evidence="5" id="KW-1185">Reference proteome</keyword>
<evidence type="ECO:0000256" key="1">
    <source>
        <dbReference type="SAM" id="Coils"/>
    </source>
</evidence>
<dbReference type="OrthoDB" id="529757at2"/>
<evidence type="ECO:0000256" key="3">
    <source>
        <dbReference type="SAM" id="Phobius"/>
    </source>
</evidence>
<keyword evidence="3" id="KW-0472">Membrane</keyword>
<protein>
    <recommendedName>
        <fullName evidence="6">Conjugation TrbI family protein</fullName>
    </recommendedName>
</protein>
<reference evidence="5" key="1">
    <citation type="journal article" date="2011" name="MBio">
        <title>Novel metabolic attributes of the genus Cyanothece, comprising a group of unicellular nitrogen-fixing Cyanobacteria.</title>
        <authorList>
            <person name="Bandyopadhyay A."/>
            <person name="Elvitigala T."/>
            <person name="Welsh E."/>
            <person name="Stockel J."/>
            <person name="Liberton M."/>
            <person name="Min H."/>
            <person name="Sherman L.A."/>
            <person name="Pakrasi H.B."/>
        </authorList>
    </citation>
    <scope>NUCLEOTIDE SEQUENCE [LARGE SCALE GENOMIC DNA]</scope>
    <source>
        <strain evidence="5">PCC 7822</strain>
        <plasmid evidence="5">Cy782201</plasmid>
    </source>
</reference>
<feature type="compositionally biased region" description="Pro residues" evidence="2">
    <location>
        <begin position="247"/>
        <end position="264"/>
    </location>
</feature>
<evidence type="ECO:0000256" key="2">
    <source>
        <dbReference type="SAM" id="MobiDB-lite"/>
    </source>
</evidence>
<dbReference type="EMBL" id="CP002199">
    <property type="protein sequence ID" value="ADN17568.1"/>
    <property type="molecule type" value="Genomic_DNA"/>
</dbReference>
<evidence type="ECO:0000313" key="4">
    <source>
        <dbReference type="EMBL" id="ADN17568.1"/>
    </source>
</evidence>
<dbReference type="HOGENOM" id="CLU_033522_0_0_3"/>
<evidence type="ECO:0008006" key="6">
    <source>
        <dbReference type="Google" id="ProtNLM"/>
    </source>
</evidence>